<reference evidence="1" key="1">
    <citation type="submission" date="2023-04" db="EMBL/GenBank/DDBJ databases">
        <title>Draft Genome sequencing of Naganishia species isolated from polar environments using Oxford Nanopore Technology.</title>
        <authorList>
            <person name="Leo P."/>
            <person name="Venkateswaran K."/>
        </authorList>
    </citation>
    <scope>NUCLEOTIDE SEQUENCE</scope>
    <source>
        <strain evidence="1">MNA-CCFEE 5262</strain>
    </source>
</reference>
<evidence type="ECO:0000313" key="1">
    <source>
        <dbReference type="EMBL" id="KAJ9113748.1"/>
    </source>
</evidence>
<dbReference type="Proteomes" id="UP001230649">
    <property type="component" value="Unassembled WGS sequence"/>
</dbReference>
<dbReference type="EMBL" id="JASBWS010000011">
    <property type="protein sequence ID" value="KAJ9113748.1"/>
    <property type="molecule type" value="Genomic_DNA"/>
</dbReference>
<organism evidence="1 2">
    <name type="scientific">Naganishia adeliensis</name>
    <dbReference type="NCBI Taxonomy" id="92952"/>
    <lineage>
        <taxon>Eukaryota</taxon>
        <taxon>Fungi</taxon>
        <taxon>Dikarya</taxon>
        <taxon>Basidiomycota</taxon>
        <taxon>Agaricomycotina</taxon>
        <taxon>Tremellomycetes</taxon>
        <taxon>Filobasidiales</taxon>
        <taxon>Filobasidiaceae</taxon>
        <taxon>Naganishia</taxon>
    </lineage>
</organism>
<evidence type="ECO:0000313" key="2">
    <source>
        <dbReference type="Proteomes" id="UP001230649"/>
    </source>
</evidence>
<name>A0ACC2WQP6_9TREE</name>
<proteinExistence type="predicted"/>
<protein>
    <submittedName>
        <fullName evidence="1">Uncharacterized protein</fullName>
    </submittedName>
</protein>
<sequence length="1008" mass="110928">MGGGPLTTRDSDDLVHITTGVQNTNLDLPRTNKAHLLLAKSHVFVHPSSKTNDQIPGYLGIADVPAESSEAGAESSEAGKQGKGVVVFWIPTSLAEVLDEEGKYEAVSEKGFSKVGEKKEDTDTETDSDGDDYVFVTLPSTTAASNPPPSSTASLFSTSSATSPSSLPAAVAPDELELAFTDPDAVRQAKVDRERPYAWSVRVEELYSILVYPPSISSWYGSVTINLLGGLSLPTLYFHDDESPSTLHLMSTGGSSPGQPISTGTATPGPSSAAPAPRRIVWGATTFFACLRDHCDLLRSRLEPRLFLVNPSKPDREVHEIDLGDERENERLVPKGMDKTKSASAATGNGGEPYPPKGTFPANPAAVAGPGTANDLPAAFSLHPARTQLLSSFSQLTQKAKQITQQVLSQPFAEPIVPHLPQNMRKMVDPSREWESKARRRAVFGDDDTRNGAGSVAGEFESARVYLARWARVVAEEGERSRKRELAATASLSGGKGVAADAKSDLGIFEVVRSARGDSSAPVPTTTRTPGNPVKLEQVVEWHTKGLDESYLRGEVFRRGLVETDDTRKIVWEILLGVVPWKVGLGKPWAQAEVERGVVRMEKKQKYEELKKQWLEDSEVHVNKEGDDKEGTMGGKESGATAAFNDKQREEWHRIDISVLLREIPKPLAPQPTHIAEPPPCTAEKLDDDYLPATLQVDCRRTDRNQPMFAVPEHLHGQAEKEGGGAGAQKSPTTLNERFGGAEEGSQTALNPHTAKLRTILMTYHQYSPTLGYVQGMSDLLSPIYVVYEAEEASSFWAFVGWMKVMEENFSRDQSGMKHKLGTLQKLISVMDPELYRKLGAIAFKREFKFDDVIRLWDVLFTDYYSNEFVIFVALAILHSHREVIIRYLVEFDEVLKYANDLSETIDLESTIAQAEVLFLSFRSLVEEVSRNELIRVGMINAAIEEEERREEAAAAGESSLGGLRRRRGSASSNKSGKSVREEERRELIPEELRDLLINFKDRSEATL</sequence>
<keyword evidence="2" id="KW-1185">Reference proteome</keyword>
<comment type="caution">
    <text evidence="1">The sequence shown here is derived from an EMBL/GenBank/DDBJ whole genome shotgun (WGS) entry which is preliminary data.</text>
</comment>
<accession>A0ACC2WQP6</accession>
<gene>
    <name evidence="1" type="ORF">QFC20_001773</name>
</gene>